<evidence type="ECO:0000256" key="1">
    <source>
        <dbReference type="ARBA" id="ARBA00023015"/>
    </source>
</evidence>
<dbReference type="PROSITE" id="PS50043">
    <property type="entry name" value="HTH_LUXR_2"/>
    <property type="match status" value="1"/>
</dbReference>
<protein>
    <submittedName>
        <fullName evidence="5">Regulatory protein, luxR family</fullName>
    </submittedName>
</protein>
<dbReference type="GO" id="GO:0006355">
    <property type="term" value="P:regulation of DNA-templated transcription"/>
    <property type="evidence" value="ECO:0007669"/>
    <property type="project" value="InterPro"/>
</dbReference>
<dbReference type="CDD" id="cd06170">
    <property type="entry name" value="LuxR_C_like"/>
    <property type="match status" value="1"/>
</dbReference>
<dbReference type="GO" id="GO:0003677">
    <property type="term" value="F:DNA binding"/>
    <property type="evidence" value="ECO:0007669"/>
    <property type="project" value="UniProtKB-KW"/>
</dbReference>
<dbReference type="STRING" id="150121.SAMN06296010_0722"/>
<proteinExistence type="predicted"/>
<gene>
    <name evidence="5" type="ORF">SAMN06296010_0722</name>
</gene>
<dbReference type="InterPro" id="IPR000792">
    <property type="entry name" value="Tscrpt_reg_LuxR_C"/>
</dbReference>
<dbReference type="InterPro" id="IPR016032">
    <property type="entry name" value="Sig_transdc_resp-reg_C-effctor"/>
</dbReference>
<sequence length="515" mass="56573">MTIDKALPYGEAAASFFTRVRAELDSREWRSAARTIEDNWDHFALTEPQVLLDAFTALPSEAFIETPSRLIEVDYLRYVASGAAPHAFRRRFNPAADTPSPDLPLRDRLFGITSRVAAHRSAGRIADAVADAVEARRVLDTADAEETAELRTALPHLTIHWAQALDVGDSPLAALEYEQTCAAAVATGQPRIARRAAASLAWMHAEQGRIHNARTWLDRATGFDVAIDRYDVPLLLAEALIAVDGLDTEKARRHLAAADQFVAGEYWAASLWLHALLSTSPEDIIITETVMTRETRRHVSRAVEPGAHRRQVALARWTLRVRRGTLQTPGGDDDRIPSAIAAERAYRQGRFADAQTVVSRLPKDELPPRLGAAVLLIAAASDLRLGRRDQAVDAFHRAHDMIQHEGLSMVFATIDACALKELAEASGLSVDSAVLQFLHDSTDDPRPAMPSLSRRERQVLALLASGMSNNEMAETLFITVNTLKSTVRNLYKKLGVHDRAEASDLAHRLGLDDGA</sequence>
<dbReference type="EMBL" id="FXAY01000001">
    <property type="protein sequence ID" value="SMG16513.1"/>
    <property type="molecule type" value="Genomic_DNA"/>
</dbReference>
<organism evidence="5 6">
    <name type="scientific">Agreia pratensis</name>
    <dbReference type="NCBI Taxonomy" id="150121"/>
    <lineage>
        <taxon>Bacteria</taxon>
        <taxon>Bacillati</taxon>
        <taxon>Actinomycetota</taxon>
        <taxon>Actinomycetes</taxon>
        <taxon>Micrococcales</taxon>
        <taxon>Microbacteriaceae</taxon>
        <taxon>Agreia</taxon>
    </lineage>
</organism>
<dbReference type="OrthoDB" id="3178268at2"/>
<evidence type="ECO:0000259" key="4">
    <source>
        <dbReference type="PROSITE" id="PS50043"/>
    </source>
</evidence>
<dbReference type="Gene3D" id="1.10.10.10">
    <property type="entry name" value="Winged helix-like DNA-binding domain superfamily/Winged helix DNA-binding domain"/>
    <property type="match status" value="1"/>
</dbReference>
<evidence type="ECO:0000256" key="3">
    <source>
        <dbReference type="ARBA" id="ARBA00023163"/>
    </source>
</evidence>
<dbReference type="Pfam" id="PF00196">
    <property type="entry name" value="GerE"/>
    <property type="match status" value="1"/>
</dbReference>
<dbReference type="SMART" id="SM00421">
    <property type="entry name" value="HTH_LUXR"/>
    <property type="match status" value="1"/>
</dbReference>
<dbReference type="InterPro" id="IPR036388">
    <property type="entry name" value="WH-like_DNA-bd_sf"/>
</dbReference>
<name>A0A1X7INJ6_9MICO</name>
<evidence type="ECO:0000256" key="2">
    <source>
        <dbReference type="ARBA" id="ARBA00023125"/>
    </source>
</evidence>
<evidence type="ECO:0000313" key="5">
    <source>
        <dbReference type="EMBL" id="SMG16513.1"/>
    </source>
</evidence>
<keyword evidence="2" id="KW-0238">DNA-binding</keyword>
<dbReference type="SUPFAM" id="SSF46894">
    <property type="entry name" value="C-terminal effector domain of the bipartite response regulators"/>
    <property type="match status" value="1"/>
</dbReference>
<dbReference type="Proteomes" id="UP000193244">
    <property type="component" value="Unassembled WGS sequence"/>
</dbReference>
<accession>A0A1X7INJ6</accession>
<dbReference type="PANTHER" id="PTHR44688">
    <property type="entry name" value="DNA-BINDING TRANSCRIPTIONAL ACTIVATOR DEVR_DOSR"/>
    <property type="match status" value="1"/>
</dbReference>
<keyword evidence="6" id="KW-1185">Reference proteome</keyword>
<reference evidence="6" key="1">
    <citation type="submission" date="2017-04" db="EMBL/GenBank/DDBJ databases">
        <authorList>
            <person name="Varghese N."/>
            <person name="Submissions S."/>
        </authorList>
    </citation>
    <scope>NUCLEOTIDE SEQUENCE [LARGE SCALE GENOMIC DNA]</scope>
    <source>
        <strain evidence="6">VKM Ac-2510</strain>
    </source>
</reference>
<keyword evidence="3" id="KW-0804">Transcription</keyword>
<feature type="domain" description="HTH luxR-type" evidence="4">
    <location>
        <begin position="445"/>
        <end position="510"/>
    </location>
</feature>
<dbReference type="AlphaFoldDB" id="A0A1X7INJ6"/>
<keyword evidence="1" id="KW-0805">Transcription regulation</keyword>
<dbReference type="RefSeq" id="WP_085482989.1">
    <property type="nucleotide sequence ID" value="NZ_FXAY01000001.1"/>
</dbReference>
<evidence type="ECO:0000313" key="6">
    <source>
        <dbReference type="Proteomes" id="UP000193244"/>
    </source>
</evidence>
<dbReference type="PRINTS" id="PR00038">
    <property type="entry name" value="HTHLUXR"/>
</dbReference>
<dbReference type="PANTHER" id="PTHR44688:SF16">
    <property type="entry name" value="DNA-BINDING TRANSCRIPTIONAL ACTIVATOR DEVR_DOSR"/>
    <property type="match status" value="1"/>
</dbReference>